<dbReference type="EMBL" id="DS566119">
    <property type="status" value="NOT_ANNOTATED_CDS"/>
    <property type="molecule type" value="Genomic_DNA"/>
</dbReference>
<sequence length="264" mass="29482">MAPRVDRRLRLAFIRQLPWAQQVTELAMGSALSMQKFLATPLAAQWKFPFVVNPRFCRRRVTTLELTDNFWTHAIDISGFAVREVDSGRVLFRVLPAIDGEVSDGHTKWLVDEYGIPVAHLTHRELASAAAYDVCLGKRRQPLPKVLTTLMIKFVPGRGEPLLAEVDDPHSGGKSRIGCHGMWRQRAAVLYLERGRGGRREPIAKVYRPASNRMTAFGGNSYHVETAIGVDMALVLLICAAMDDASVHFHKTHRHPLLGTSGIQ</sequence>
<organism evidence="2 3">
    <name type="scientific">Phytophthora ramorum</name>
    <name type="common">Sudden oak death agent</name>
    <dbReference type="NCBI Taxonomy" id="164328"/>
    <lineage>
        <taxon>Eukaryota</taxon>
        <taxon>Sar</taxon>
        <taxon>Stramenopiles</taxon>
        <taxon>Oomycota</taxon>
        <taxon>Peronosporomycetes</taxon>
        <taxon>Peronosporales</taxon>
        <taxon>Peronosporaceae</taxon>
        <taxon>Phytophthora</taxon>
    </lineage>
</organism>
<dbReference type="Pfam" id="PF04525">
    <property type="entry name" value="LOR"/>
    <property type="match status" value="1"/>
</dbReference>
<dbReference type="HOGENOM" id="CLU_063146_1_0_1"/>
<dbReference type="AlphaFoldDB" id="H3H2T3"/>
<accession>H3H2T3</accession>
<dbReference type="RefSeq" id="XP_067748739.1">
    <property type="nucleotide sequence ID" value="XM_067889593.1"/>
</dbReference>
<dbReference type="Proteomes" id="UP000005238">
    <property type="component" value="Unassembled WGS sequence"/>
</dbReference>
<proteinExistence type="inferred from homology"/>
<dbReference type="InterPro" id="IPR007612">
    <property type="entry name" value="LOR"/>
</dbReference>
<evidence type="ECO:0000256" key="1">
    <source>
        <dbReference type="ARBA" id="ARBA00005437"/>
    </source>
</evidence>
<dbReference type="OrthoDB" id="97518at2759"/>
<dbReference type="InterPro" id="IPR038595">
    <property type="entry name" value="LOR_sf"/>
</dbReference>
<dbReference type="OMA" id="ICAAMDD"/>
<dbReference type="Gene3D" id="2.40.160.200">
    <property type="entry name" value="LURP1-related"/>
    <property type="match status" value="1"/>
</dbReference>
<comment type="similarity">
    <text evidence="1">Belongs to the LOR family.</text>
</comment>
<dbReference type="eggNOG" id="ENOG502SMRI">
    <property type="taxonomic scope" value="Eukaryota"/>
</dbReference>
<dbReference type="VEuPathDB" id="FungiDB:KRP22_2162"/>
<evidence type="ECO:0008006" key="4">
    <source>
        <dbReference type="Google" id="ProtNLM"/>
    </source>
</evidence>
<dbReference type="EnsemblProtists" id="Phyra84726">
    <property type="protein sequence ID" value="Phyra84726"/>
    <property type="gene ID" value="Phyra84726"/>
</dbReference>
<keyword evidence="3" id="KW-1185">Reference proteome</keyword>
<dbReference type="SUPFAM" id="SSF54518">
    <property type="entry name" value="Tubby C-terminal domain-like"/>
    <property type="match status" value="1"/>
</dbReference>
<evidence type="ECO:0000313" key="2">
    <source>
        <dbReference type="EnsemblProtists" id="Phyra84726"/>
    </source>
</evidence>
<dbReference type="InParanoid" id="H3H2T3"/>
<reference evidence="3" key="1">
    <citation type="journal article" date="2006" name="Science">
        <title>Phytophthora genome sequences uncover evolutionary origins and mechanisms of pathogenesis.</title>
        <authorList>
            <person name="Tyler B.M."/>
            <person name="Tripathy S."/>
            <person name="Zhang X."/>
            <person name="Dehal P."/>
            <person name="Jiang R.H."/>
            <person name="Aerts A."/>
            <person name="Arredondo F.D."/>
            <person name="Baxter L."/>
            <person name="Bensasson D."/>
            <person name="Beynon J.L."/>
            <person name="Chapman J."/>
            <person name="Damasceno C.M."/>
            <person name="Dorrance A.E."/>
            <person name="Dou D."/>
            <person name="Dickerman A.W."/>
            <person name="Dubchak I.L."/>
            <person name="Garbelotto M."/>
            <person name="Gijzen M."/>
            <person name="Gordon S.G."/>
            <person name="Govers F."/>
            <person name="Grunwald N.J."/>
            <person name="Huang W."/>
            <person name="Ivors K.L."/>
            <person name="Jones R.W."/>
            <person name="Kamoun S."/>
            <person name="Krampis K."/>
            <person name="Lamour K.H."/>
            <person name="Lee M.K."/>
            <person name="McDonald W.H."/>
            <person name="Medina M."/>
            <person name="Meijer H.J."/>
            <person name="Nordberg E.K."/>
            <person name="Maclean D.J."/>
            <person name="Ospina-Giraldo M.D."/>
            <person name="Morris P.F."/>
            <person name="Phuntumart V."/>
            <person name="Putnam N.H."/>
            <person name="Rash S."/>
            <person name="Rose J.K."/>
            <person name="Sakihama Y."/>
            <person name="Salamov A.A."/>
            <person name="Savidor A."/>
            <person name="Scheuring C.F."/>
            <person name="Smith B.M."/>
            <person name="Sobral B.W."/>
            <person name="Terry A."/>
            <person name="Torto-Alalibo T.A."/>
            <person name="Win J."/>
            <person name="Xu Z."/>
            <person name="Zhang H."/>
            <person name="Grigoriev I.V."/>
            <person name="Rokhsar D.S."/>
            <person name="Boore J.L."/>
        </authorList>
    </citation>
    <scope>NUCLEOTIDE SEQUENCE [LARGE SCALE GENOMIC DNA]</scope>
    <source>
        <strain evidence="3">Pr102</strain>
    </source>
</reference>
<dbReference type="InterPro" id="IPR025659">
    <property type="entry name" value="Tubby-like_C"/>
</dbReference>
<reference evidence="2" key="2">
    <citation type="submission" date="2015-06" db="UniProtKB">
        <authorList>
            <consortium name="EnsemblProtists"/>
        </authorList>
    </citation>
    <scope>IDENTIFICATION</scope>
    <source>
        <strain evidence="2">Pr102</strain>
    </source>
</reference>
<dbReference type="VEuPathDB" id="FungiDB:KRP23_4613"/>
<name>H3H2T3_PHYRM</name>
<dbReference type="GeneID" id="94225408"/>
<protein>
    <recommendedName>
        <fullName evidence="4">Tubby C-terminal domain-containing protein</fullName>
    </recommendedName>
</protein>
<evidence type="ECO:0000313" key="3">
    <source>
        <dbReference type="Proteomes" id="UP000005238"/>
    </source>
</evidence>